<dbReference type="STRING" id="156892.BM477_01080"/>
<dbReference type="Proteomes" id="UP000186465">
    <property type="component" value="Unassembled WGS sequence"/>
</dbReference>
<feature type="transmembrane region" description="Helical" evidence="1">
    <location>
        <begin position="40"/>
        <end position="62"/>
    </location>
</feature>
<feature type="transmembrane region" description="Helical" evidence="1">
    <location>
        <begin position="74"/>
        <end position="92"/>
    </location>
</feature>
<dbReference type="EMBL" id="MPDM01000001">
    <property type="protein sequence ID" value="OKL50584.1"/>
    <property type="molecule type" value="Genomic_DNA"/>
</dbReference>
<dbReference type="RefSeq" id="WP_075360822.1">
    <property type="nucleotide sequence ID" value="NZ_MPDM01000001.1"/>
</dbReference>
<reference evidence="3" key="1">
    <citation type="submission" date="2016-11" db="EMBL/GenBank/DDBJ databases">
        <title>Actinomyces gypaetusis sp. nov. isolated from Gypaetus barbatus in Qinghai Tibet Plateau China.</title>
        <authorList>
            <person name="Meng X."/>
        </authorList>
    </citation>
    <scope>NUCLEOTIDE SEQUENCE [LARGE SCALE GENOMIC DNA]</scope>
    <source>
        <strain evidence="3">DSM 15383</strain>
    </source>
</reference>
<evidence type="ECO:0000256" key="1">
    <source>
        <dbReference type="SAM" id="Phobius"/>
    </source>
</evidence>
<keyword evidence="3" id="KW-1185">Reference proteome</keyword>
<keyword evidence="1" id="KW-1133">Transmembrane helix</keyword>
<keyword evidence="1" id="KW-0812">Transmembrane</keyword>
<sequence length="123" mass="13504">MNDFQSRHTVGNTVGYFVNAFCAGFAMLGVYAVFERYWANGTAGVIGFSVLLTLISVFQAVTLVKAGAKKYEHFVQLWAVPFGVSFSVFLLMPVYQLAIASTLIVFAVGSLGTLVIYWAWKKS</sequence>
<gene>
    <name evidence="2" type="ORF">BM477_01080</name>
</gene>
<feature type="transmembrane region" description="Helical" evidence="1">
    <location>
        <begin position="14"/>
        <end position="34"/>
    </location>
</feature>
<evidence type="ECO:0000313" key="3">
    <source>
        <dbReference type="Proteomes" id="UP000186465"/>
    </source>
</evidence>
<organism evidence="2 3">
    <name type="scientific">Boudabousia marimammalium</name>
    <dbReference type="NCBI Taxonomy" id="156892"/>
    <lineage>
        <taxon>Bacteria</taxon>
        <taxon>Bacillati</taxon>
        <taxon>Actinomycetota</taxon>
        <taxon>Actinomycetes</taxon>
        <taxon>Actinomycetales</taxon>
        <taxon>Actinomycetaceae</taxon>
        <taxon>Boudabousia</taxon>
    </lineage>
</organism>
<feature type="transmembrane region" description="Helical" evidence="1">
    <location>
        <begin position="98"/>
        <end position="120"/>
    </location>
</feature>
<accession>A0A1Q5PSM4</accession>
<proteinExistence type="predicted"/>
<name>A0A1Q5PSM4_9ACTO</name>
<comment type="caution">
    <text evidence="2">The sequence shown here is derived from an EMBL/GenBank/DDBJ whole genome shotgun (WGS) entry which is preliminary data.</text>
</comment>
<evidence type="ECO:0000313" key="2">
    <source>
        <dbReference type="EMBL" id="OKL50584.1"/>
    </source>
</evidence>
<protein>
    <submittedName>
        <fullName evidence="2">Uncharacterized protein</fullName>
    </submittedName>
</protein>
<keyword evidence="1" id="KW-0472">Membrane</keyword>
<dbReference type="AlphaFoldDB" id="A0A1Q5PSM4"/>